<feature type="non-terminal residue" evidence="2">
    <location>
        <position position="129"/>
    </location>
</feature>
<gene>
    <name evidence="2" type="ORF">EXIGLDRAFT_581638</name>
</gene>
<organism evidence="2 3">
    <name type="scientific">Exidia glandulosa HHB12029</name>
    <dbReference type="NCBI Taxonomy" id="1314781"/>
    <lineage>
        <taxon>Eukaryota</taxon>
        <taxon>Fungi</taxon>
        <taxon>Dikarya</taxon>
        <taxon>Basidiomycota</taxon>
        <taxon>Agaricomycotina</taxon>
        <taxon>Agaricomycetes</taxon>
        <taxon>Auriculariales</taxon>
        <taxon>Exidiaceae</taxon>
        <taxon>Exidia</taxon>
    </lineage>
</organism>
<evidence type="ECO:0000259" key="1">
    <source>
        <dbReference type="PROSITE" id="PS50879"/>
    </source>
</evidence>
<dbReference type="InParanoid" id="A0A166ABF5"/>
<evidence type="ECO:0000313" key="3">
    <source>
        <dbReference type="Proteomes" id="UP000077266"/>
    </source>
</evidence>
<sequence>DGSGENGWVGAAAVATHPLGGTLVRRARLGPLTEHTVFEGELFGVLLALRIAREVRMALDIVILLDNQAAITRTHTPRAKSGQLITDAILDEATRLRTRHPNAQLRLVWVPGHEDVEGNELADLHAKQA</sequence>
<dbReference type="PROSITE" id="PS50879">
    <property type="entry name" value="RNASE_H_1"/>
    <property type="match status" value="1"/>
</dbReference>
<dbReference type="AlphaFoldDB" id="A0A166ABF5"/>
<keyword evidence="3" id="KW-1185">Reference proteome</keyword>
<dbReference type="GO" id="GO:0003676">
    <property type="term" value="F:nucleic acid binding"/>
    <property type="evidence" value="ECO:0007669"/>
    <property type="project" value="InterPro"/>
</dbReference>
<dbReference type="InterPro" id="IPR002156">
    <property type="entry name" value="RNaseH_domain"/>
</dbReference>
<accession>A0A166ABF5</accession>
<reference evidence="2 3" key="1">
    <citation type="journal article" date="2016" name="Mol. Biol. Evol.">
        <title>Comparative Genomics of Early-Diverging Mushroom-Forming Fungi Provides Insights into the Origins of Lignocellulose Decay Capabilities.</title>
        <authorList>
            <person name="Nagy L.G."/>
            <person name="Riley R."/>
            <person name="Tritt A."/>
            <person name="Adam C."/>
            <person name="Daum C."/>
            <person name="Floudas D."/>
            <person name="Sun H."/>
            <person name="Yadav J.S."/>
            <person name="Pangilinan J."/>
            <person name="Larsson K.H."/>
            <person name="Matsuura K."/>
            <person name="Barry K."/>
            <person name="Labutti K."/>
            <person name="Kuo R."/>
            <person name="Ohm R.A."/>
            <person name="Bhattacharya S.S."/>
            <person name="Shirouzu T."/>
            <person name="Yoshinaga Y."/>
            <person name="Martin F.M."/>
            <person name="Grigoriev I.V."/>
            <person name="Hibbett D.S."/>
        </authorList>
    </citation>
    <scope>NUCLEOTIDE SEQUENCE [LARGE SCALE GENOMIC DNA]</scope>
    <source>
        <strain evidence="2 3">HHB12029</strain>
    </source>
</reference>
<evidence type="ECO:0000313" key="2">
    <source>
        <dbReference type="EMBL" id="KZV90369.1"/>
    </source>
</evidence>
<dbReference type="EMBL" id="KV426050">
    <property type="protein sequence ID" value="KZV90369.1"/>
    <property type="molecule type" value="Genomic_DNA"/>
</dbReference>
<dbReference type="Proteomes" id="UP000077266">
    <property type="component" value="Unassembled WGS sequence"/>
</dbReference>
<name>A0A166ABF5_EXIGL</name>
<protein>
    <recommendedName>
        <fullName evidence="1">RNase H type-1 domain-containing protein</fullName>
    </recommendedName>
</protein>
<dbReference type="Pfam" id="PF00075">
    <property type="entry name" value="RNase_H"/>
    <property type="match status" value="1"/>
</dbReference>
<dbReference type="Gene3D" id="3.30.420.10">
    <property type="entry name" value="Ribonuclease H-like superfamily/Ribonuclease H"/>
    <property type="match status" value="1"/>
</dbReference>
<proteinExistence type="predicted"/>
<dbReference type="OrthoDB" id="3265515at2759"/>
<dbReference type="SUPFAM" id="SSF53098">
    <property type="entry name" value="Ribonuclease H-like"/>
    <property type="match status" value="1"/>
</dbReference>
<dbReference type="GO" id="GO:0004523">
    <property type="term" value="F:RNA-DNA hybrid ribonuclease activity"/>
    <property type="evidence" value="ECO:0007669"/>
    <property type="project" value="InterPro"/>
</dbReference>
<dbReference type="CDD" id="cd09276">
    <property type="entry name" value="Rnase_HI_RT_non_LTR"/>
    <property type="match status" value="1"/>
</dbReference>
<feature type="domain" description="RNase H type-1" evidence="1">
    <location>
        <begin position="1"/>
        <end position="129"/>
    </location>
</feature>
<dbReference type="InterPro" id="IPR012337">
    <property type="entry name" value="RNaseH-like_sf"/>
</dbReference>
<dbReference type="InterPro" id="IPR036397">
    <property type="entry name" value="RNaseH_sf"/>
</dbReference>
<feature type="non-terminal residue" evidence="2">
    <location>
        <position position="1"/>
    </location>
</feature>